<keyword evidence="2" id="KW-1185">Reference proteome</keyword>
<evidence type="ECO:0000313" key="1">
    <source>
        <dbReference type="EMBL" id="KAA0721105.1"/>
    </source>
</evidence>
<sequence>MFSVASPSRRALRMAIYPVGLVTPFKSSSSFNFRDVGVVNGYSDELHLSNFGARVLFSCRYVLSFFKATKMAIFHRSLPSLAFMNE</sequence>
<name>A0A5A9PH78_9TELE</name>
<comment type="caution">
    <text evidence="1">The sequence shown here is derived from an EMBL/GenBank/DDBJ whole genome shotgun (WGS) entry which is preliminary data.</text>
</comment>
<proteinExistence type="predicted"/>
<dbReference type="Proteomes" id="UP000324632">
    <property type="component" value="Chromosome 5"/>
</dbReference>
<protein>
    <submittedName>
        <fullName evidence="1">Uncharacterized protein</fullName>
    </submittedName>
</protein>
<accession>A0A5A9PH78</accession>
<organism evidence="1 2">
    <name type="scientific">Triplophysa tibetana</name>
    <dbReference type="NCBI Taxonomy" id="1572043"/>
    <lineage>
        <taxon>Eukaryota</taxon>
        <taxon>Metazoa</taxon>
        <taxon>Chordata</taxon>
        <taxon>Craniata</taxon>
        <taxon>Vertebrata</taxon>
        <taxon>Euteleostomi</taxon>
        <taxon>Actinopterygii</taxon>
        <taxon>Neopterygii</taxon>
        <taxon>Teleostei</taxon>
        <taxon>Ostariophysi</taxon>
        <taxon>Cypriniformes</taxon>
        <taxon>Nemacheilidae</taxon>
        <taxon>Triplophysa</taxon>
    </lineage>
</organism>
<dbReference type="AlphaFoldDB" id="A0A5A9PH78"/>
<gene>
    <name evidence="1" type="ORF">E1301_Tti001885</name>
</gene>
<evidence type="ECO:0000313" key="2">
    <source>
        <dbReference type="Proteomes" id="UP000324632"/>
    </source>
</evidence>
<reference evidence="1 2" key="1">
    <citation type="journal article" date="2019" name="Mol. Ecol. Resour.">
        <title>Chromosome-level genome assembly of Triplophysa tibetana, a fish adapted to the harsh high-altitude environment of the Tibetan Plateau.</title>
        <authorList>
            <person name="Yang X."/>
            <person name="Liu H."/>
            <person name="Ma Z."/>
            <person name="Zou Y."/>
            <person name="Zou M."/>
            <person name="Mao Y."/>
            <person name="Li X."/>
            <person name="Wang H."/>
            <person name="Chen T."/>
            <person name="Wang W."/>
            <person name="Yang R."/>
        </authorList>
    </citation>
    <scope>NUCLEOTIDE SEQUENCE [LARGE SCALE GENOMIC DNA]</scope>
    <source>
        <strain evidence="1">TTIB1903HZAU</strain>
        <tissue evidence="1">Muscle</tissue>
    </source>
</reference>
<dbReference type="EMBL" id="SOYY01000005">
    <property type="protein sequence ID" value="KAA0721105.1"/>
    <property type="molecule type" value="Genomic_DNA"/>
</dbReference>